<sequence length="55" mass="6569">MNNSFEIVSIKNFYNLNSQVALHRNQYVFQDNAVLKIFTQNFYKSLSSKLMYISR</sequence>
<dbReference type="Proteomes" id="UP001223634">
    <property type="component" value="Segment"/>
</dbReference>
<protein>
    <submittedName>
        <fullName evidence="1">Uncharacterized protein</fullName>
    </submittedName>
</protein>
<accession>A0A6B7KGQ1</accession>
<reference evidence="1 2" key="1">
    <citation type="submission" date="2019-01" db="EMBL/GenBank/DDBJ databases">
        <title>The Spodoptera cosmioides nucleopolyhedrovirus (SpcoNPV) is a novel virus isolated from the polyphagous black armyworm, Spodoptera cosmioides (Walker) (Lepidoptera: Noctuidae).</title>
        <authorList>
            <person name="Santos E.R."/>
            <person name="Oliveira L.B."/>
            <person name="Silva L.A."/>
            <person name="Sosa-Gomez D.R."/>
            <person name="Ribeiro B.M."/>
            <person name="Ardisson-Araujo D.M.P."/>
        </authorList>
    </citation>
    <scope>NUCLEOTIDE SEQUENCE [LARGE SCALE GENOMIC DNA]</scope>
    <source>
        <strain evidence="1">VPN72</strain>
    </source>
</reference>
<organism evidence="1 2">
    <name type="scientific">Spodoptera cosmioides nucleopolyhedrovirus</name>
    <dbReference type="NCBI Taxonomy" id="2605774"/>
    <lineage>
        <taxon>Viruses</taxon>
        <taxon>Viruses incertae sedis</taxon>
        <taxon>Naldaviricetes</taxon>
        <taxon>Lefavirales</taxon>
        <taxon>Baculoviridae</taxon>
        <taxon>Alphabaculovirus</taxon>
        <taxon>Alphabaculovirus spocosmioidis</taxon>
    </lineage>
</organism>
<proteinExistence type="predicted"/>
<dbReference type="EMBL" id="MK419955">
    <property type="protein sequence ID" value="QEI03497.1"/>
    <property type="molecule type" value="Genomic_DNA"/>
</dbReference>
<name>A0A6B7KGQ1_9ABAC</name>
<keyword evidence="2" id="KW-1185">Reference proteome</keyword>
<evidence type="ECO:0000313" key="1">
    <source>
        <dbReference type="EMBL" id="QEI03497.1"/>
    </source>
</evidence>
<evidence type="ECO:0000313" key="2">
    <source>
        <dbReference type="Proteomes" id="UP001223634"/>
    </source>
</evidence>